<dbReference type="KEGG" id="sals:SLNWT_0339"/>
<keyword evidence="3" id="KW-1185">Reference proteome</keyword>
<protein>
    <submittedName>
        <fullName evidence="2">Uncharacterized protein</fullName>
    </submittedName>
</protein>
<dbReference type="AlphaFoldDB" id="A0A0B5EMZ7"/>
<proteinExistence type="predicted"/>
<gene>
    <name evidence="2" type="ORF">SLNWT_0339</name>
</gene>
<organism evidence="2 3">
    <name type="scientific">Streptomyces albus (strain ATCC 21838 / DSM 41398 / FERM P-419 / JCM 4703 / NBRC 107858)</name>
    <dbReference type="NCBI Taxonomy" id="1081613"/>
    <lineage>
        <taxon>Bacteria</taxon>
        <taxon>Bacillati</taxon>
        <taxon>Actinomycetota</taxon>
        <taxon>Actinomycetes</taxon>
        <taxon>Kitasatosporales</taxon>
        <taxon>Streptomycetaceae</taxon>
        <taxon>Streptomyces</taxon>
    </lineage>
</organism>
<name>A0A0B5EMZ7_STRA4</name>
<sequence>MRDTRIAAPALLVHPSSRNLPDLVSGRRRPGSAPGTGAAAPCEDVSLLVGPVGGAACRR</sequence>
<dbReference type="EMBL" id="CP010519">
    <property type="protein sequence ID" value="AJE80715.1"/>
    <property type="molecule type" value="Genomic_DNA"/>
</dbReference>
<evidence type="ECO:0000256" key="1">
    <source>
        <dbReference type="SAM" id="MobiDB-lite"/>
    </source>
</evidence>
<feature type="region of interest" description="Disordered" evidence="1">
    <location>
        <begin position="17"/>
        <end position="41"/>
    </location>
</feature>
<dbReference type="Proteomes" id="UP000031523">
    <property type="component" value="Chromosome"/>
</dbReference>
<evidence type="ECO:0000313" key="2">
    <source>
        <dbReference type="EMBL" id="AJE80715.1"/>
    </source>
</evidence>
<reference evidence="2 3" key="1">
    <citation type="submission" date="2015-01" db="EMBL/GenBank/DDBJ databases">
        <title>Enhanced salinomycin production by adjusting the supply of polyketide extender units in Streptomyce albus DSM 41398.</title>
        <authorList>
            <person name="Lu C."/>
        </authorList>
    </citation>
    <scope>NUCLEOTIDE SEQUENCE [LARGE SCALE GENOMIC DNA]</scope>
    <source>
        <strain evidence="3">ATCC 21838 / DSM 41398 / FERM P-419 / JCM 4703 / NBRC 107858</strain>
    </source>
</reference>
<accession>A0A0B5EMZ7</accession>
<feature type="compositionally biased region" description="Low complexity" evidence="1">
    <location>
        <begin position="31"/>
        <end position="41"/>
    </location>
</feature>
<evidence type="ECO:0000313" key="3">
    <source>
        <dbReference type="Proteomes" id="UP000031523"/>
    </source>
</evidence>